<evidence type="ECO:0000256" key="5">
    <source>
        <dbReference type="RuleBase" id="RU004379"/>
    </source>
</evidence>
<evidence type="ECO:0000256" key="2">
    <source>
        <dbReference type="ARBA" id="ARBA00022692"/>
    </source>
</evidence>
<feature type="transmembrane region" description="Helical" evidence="5">
    <location>
        <begin position="157"/>
        <end position="175"/>
    </location>
</feature>
<evidence type="ECO:0000256" key="1">
    <source>
        <dbReference type="ARBA" id="ARBA00004141"/>
    </source>
</evidence>
<feature type="transmembrane region" description="Helical" evidence="5">
    <location>
        <begin position="60"/>
        <end position="77"/>
    </location>
</feature>
<comment type="caution">
    <text evidence="6">The sequence shown here is derived from an EMBL/GenBank/DDBJ whole genome shotgun (WGS) entry which is preliminary data.</text>
</comment>
<comment type="subcellular location">
    <subcellularLocation>
        <location evidence="1">Membrane</location>
        <topology evidence="1">Multi-pass membrane protein</topology>
    </subcellularLocation>
</comment>
<protein>
    <submittedName>
        <fullName evidence="6">Uncharacterized protein</fullName>
    </submittedName>
</protein>
<evidence type="ECO:0000256" key="4">
    <source>
        <dbReference type="ARBA" id="ARBA00023136"/>
    </source>
</evidence>
<feature type="transmembrane region" description="Helical" evidence="5">
    <location>
        <begin position="97"/>
        <end position="114"/>
    </location>
</feature>
<evidence type="ECO:0000256" key="3">
    <source>
        <dbReference type="ARBA" id="ARBA00022989"/>
    </source>
</evidence>
<keyword evidence="3 5" id="KW-1133">Transmembrane helix</keyword>
<comment type="similarity">
    <text evidence="5">Belongs to the BI1 family.</text>
</comment>
<dbReference type="Proteomes" id="UP001187531">
    <property type="component" value="Unassembled WGS sequence"/>
</dbReference>
<dbReference type="PANTHER" id="PTHR23291:SF47">
    <property type="entry name" value="TRANSMEMBRANE BAX INHIBITOR MOTIF CONTAINING 7"/>
    <property type="match status" value="1"/>
</dbReference>
<dbReference type="InterPro" id="IPR006214">
    <property type="entry name" value="Bax_inhibitor_1-related"/>
</dbReference>
<proteinExistence type="inferred from homology"/>
<reference evidence="6" key="1">
    <citation type="submission" date="2023-07" db="EMBL/GenBank/DDBJ databases">
        <title>Chromosome-level genome assembly of Artemia franciscana.</title>
        <authorList>
            <person name="Jo E."/>
        </authorList>
    </citation>
    <scope>NUCLEOTIDE SEQUENCE</scope>
    <source>
        <tissue evidence="6">Whole body</tissue>
    </source>
</reference>
<dbReference type="AlphaFoldDB" id="A0AA88H862"/>
<keyword evidence="2 5" id="KW-0812">Transmembrane</keyword>
<sequence length="265" mass="29934">MTKSVELGNYEDTSFSSLKVRHEFVRKVTGIFFSQLILILGIISLFIYSPTLQQLKEAHLYITYLGGLVMDASQFITQDWEEKKGVREKFTMYDLKTCYVVFCLSTTIITGLALGSRNARYSDDPAFVIVTTLAVICLGIILFALQTKYECTFGVGNLLSILIFCTIFGLAPYFMRGRIFSLKKILLSAFFTLWVSVALLKELEEFTSNVNIISTKRKKDALFPRGSMQSSPEEYMLAGIDICLSIIPDVPGCMIWVAVFELIFK</sequence>
<name>A0AA88H862_ARTSF</name>
<keyword evidence="7" id="KW-1185">Reference proteome</keyword>
<dbReference type="GO" id="GO:0016020">
    <property type="term" value="C:membrane"/>
    <property type="evidence" value="ECO:0007669"/>
    <property type="project" value="UniProtKB-SubCell"/>
</dbReference>
<organism evidence="6 7">
    <name type="scientific">Artemia franciscana</name>
    <name type="common">Brine shrimp</name>
    <name type="synonym">Artemia sanfranciscana</name>
    <dbReference type="NCBI Taxonomy" id="6661"/>
    <lineage>
        <taxon>Eukaryota</taxon>
        <taxon>Metazoa</taxon>
        <taxon>Ecdysozoa</taxon>
        <taxon>Arthropoda</taxon>
        <taxon>Crustacea</taxon>
        <taxon>Branchiopoda</taxon>
        <taxon>Anostraca</taxon>
        <taxon>Artemiidae</taxon>
        <taxon>Artemia</taxon>
    </lineage>
</organism>
<feature type="transmembrane region" description="Helical" evidence="5">
    <location>
        <begin position="28"/>
        <end position="48"/>
    </location>
</feature>
<dbReference type="EMBL" id="JAVRJZ010000797">
    <property type="protein sequence ID" value="KAK2702129.1"/>
    <property type="molecule type" value="Genomic_DNA"/>
</dbReference>
<evidence type="ECO:0000313" key="6">
    <source>
        <dbReference type="EMBL" id="KAK2702129.1"/>
    </source>
</evidence>
<accession>A0AA88H862</accession>
<evidence type="ECO:0000313" key="7">
    <source>
        <dbReference type="Proteomes" id="UP001187531"/>
    </source>
</evidence>
<gene>
    <name evidence="6" type="ORF">QYM36_019259</name>
</gene>
<keyword evidence="4 5" id="KW-0472">Membrane</keyword>
<dbReference type="PANTHER" id="PTHR23291">
    <property type="entry name" value="BAX INHIBITOR-RELATED"/>
    <property type="match status" value="1"/>
</dbReference>
<feature type="transmembrane region" description="Helical" evidence="5">
    <location>
        <begin position="126"/>
        <end position="145"/>
    </location>
</feature>